<name>B7PQW4_IXOSC</name>
<feature type="compositionally biased region" description="Low complexity" evidence="1">
    <location>
        <begin position="17"/>
        <end position="28"/>
    </location>
</feature>
<sequence>MWVQPFLQTPRVLTQNPGVPGHEVVGPGADRTLEPNPGAGPHRRLPPVRL</sequence>
<dbReference type="InParanoid" id="B7PQW4"/>
<proteinExistence type="predicted"/>
<dbReference type="EnsemblMetazoa" id="ISCW018569-RA">
    <property type="protein sequence ID" value="ISCW018569-PA"/>
    <property type="gene ID" value="ISCW018569"/>
</dbReference>
<dbReference type="EMBL" id="DS768361">
    <property type="protein sequence ID" value="EEC08986.1"/>
    <property type="molecule type" value="Genomic_DNA"/>
</dbReference>
<dbReference type="VEuPathDB" id="VectorBase:ISCI018569"/>
<dbReference type="PaxDb" id="6945-B7PQW4"/>
<keyword evidence="4" id="KW-1185">Reference proteome</keyword>
<evidence type="ECO:0000256" key="1">
    <source>
        <dbReference type="SAM" id="MobiDB-lite"/>
    </source>
</evidence>
<feature type="region of interest" description="Disordered" evidence="1">
    <location>
        <begin position="1"/>
        <end position="50"/>
    </location>
</feature>
<feature type="compositionally biased region" description="Basic residues" evidence="1">
    <location>
        <begin position="41"/>
        <end position="50"/>
    </location>
</feature>
<reference evidence="2 4" key="1">
    <citation type="submission" date="2008-03" db="EMBL/GenBank/DDBJ databases">
        <title>Annotation of Ixodes scapularis.</title>
        <authorList>
            <consortium name="Ixodes scapularis Genome Project Consortium"/>
            <person name="Caler E."/>
            <person name="Hannick L.I."/>
            <person name="Bidwell S."/>
            <person name="Joardar V."/>
            <person name="Thiagarajan M."/>
            <person name="Amedeo P."/>
            <person name="Galinsky K.J."/>
            <person name="Schobel S."/>
            <person name="Inman J."/>
            <person name="Hostetler J."/>
            <person name="Miller J."/>
            <person name="Hammond M."/>
            <person name="Megy K."/>
            <person name="Lawson D."/>
            <person name="Kodira C."/>
            <person name="Sutton G."/>
            <person name="Meyer J."/>
            <person name="Hill C.A."/>
            <person name="Birren B."/>
            <person name="Nene V."/>
            <person name="Collins F."/>
            <person name="Alarcon-Chaidez F."/>
            <person name="Wikel S."/>
            <person name="Strausberg R."/>
        </authorList>
    </citation>
    <scope>NUCLEOTIDE SEQUENCE [LARGE SCALE GENOMIC DNA]</scope>
    <source>
        <strain evidence="4">Wikel</strain>
        <strain evidence="2">Wikel colony</strain>
    </source>
</reference>
<dbReference type="AlphaFoldDB" id="B7PQW4"/>
<evidence type="ECO:0000313" key="4">
    <source>
        <dbReference type="Proteomes" id="UP000001555"/>
    </source>
</evidence>
<evidence type="ECO:0000313" key="2">
    <source>
        <dbReference type="EMBL" id="EEC08986.1"/>
    </source>
</evidence>
<evidence type="ECO:0000313" key="3">
    <source>
        <dbReference type="EnsemblMetazoa" id="ISCW018569-PA"/>
    </source>
</evidence>
<protein>
    <submittedName>
        <fullName evidence="2 3">Uncharacterized protein</fullName>
    </submittedName>
</protein>
<reference evidence="3" key="2">
    <citation type="submission" date="2020-05" db="UniProtKB">
        <authorList>
            <consortium name="EnsemblMetazoa"/>
        </authorList>
    </citation>
    <scope>IDENTIFICATION</scope>
    <source>
        <strain evidence="3">wikel</strain>
    </source>
</reference>
<dbReference type="HOGENOM" id="CLU_3126675_0_0_1"/>
<organism>
    <name type="scientific">Ixodes scapularis</name>
    <name type="common">Black-legged tick</name>
    <name type="synonym">Deer tick</name>
    <dbReference type="NCBI Taxonomy" id="6945"/>
    <lineage>
        <taxon>Eukaryota</taxon>
        <taxon>Metazoa</taxon>
        <taxon>Ecdysozoa</taxon>
        <taxon>Arthropoda</taxon>
        <taxon>Chelicerata</taxon>
        <taxon>Arachnida</taxon>
        <taxon>Acari</taxon>
        <taxon>Parasitiformes</taxon>
        <taxon>Ixodida</taxon>
        <taxon>Ixodoidea</taxon>
        <taxon>Ixodidae</taxon>
        <taxon>Ixodinae</taxon>
        <taxon>Ixodes</taxon>
    </lineage>
</organism>
<accession>B7PQW4</accession>
<dbReference type="VEuPathDB" id="VectorBase:ISCW018569"/>
<gene>
    <name evidence="2" type="ORF">IscW_ISCW018569</name>
</gene>
<dbReference type="Proteomes" id="UP000001555">
    <property type="component" value="Unassembled WGS sequence"/>
</dbReference>
<dbReference type="EMBL" id="ABJB010081166">
    <property type="status" value="NOT_ANNOTATED_CDS"/>
    <property type="molecule type" value="Genomic_DNA"/>
</dbReference>